<dbReference type="InterPro" id="IPR029066">
    <property type="entry name" value="PLP-binding_barrel"/>
</dbReference>
<dbReference type="Pfam" id="PF02784">
    <property type="entry name" value="Orn_Arg_deC_N"/>
    <property type="match status" value="1"/>
</dbReference>
<evidence type="ECO:0000259" key="3">
    <source>
        <dbReference type="Pfam" id="PF02784"/>
    </source>
</evidence>
<protein>
    <recommendedName>
        <fullName evidence="3">Orn/DAP/Arg decarboxylase 2 N-terminal domain-containing protein</fullName>
    </recommendedName>
</protein>
<accession>X0SFZ6</accession>
<reference evidence="4" key="1">
    <citation type="journal article" date="2014" name="Front. Microbiol.">
        <title>High frequency of phylogenetically diverse reductive dehalogenase-homologous genes in deep subseafloor sedimentary metagenomes.</title>
        <authorList>
            <person name="Kawai M."/>
            <person name="Futagami T."/>
            <person name="Toyoda A."/>
            <person name="Takaki Y."/>
            <person name="Nishi S."/>
            <person name="Hori S."/>
            <person name="Arai W."/>
            <person name="Tsubouchi T."/>
            <person name="Morono Y."/>
            <person name="Uchiyama I."/>
            <person name="Ito T."/>
            <person name="Fujiyama A."/>
            <person name="Inagaki F."/>
            <person name="Takami H."/>
        </authorList>
    </citation>
    <scope>NUCLEOTIDE SEQUENCE</scope>
    <source>
        <strain evidence="4">Expedition CK06-06</strain>
    </source>
</reference>
<evidence type="ECO:0000256" key="2">
    <source>
        <dbReference type="ARBA" id="ARBA00022898"/>
    </source>
</evidence>
<evidence type="ECO:0000313" key="4">
    <source>
        <dbReference type="EMBL" id="GAF79929.1"/>
    </source>
</evidence>
<evidence type="ECO:0000256" key="1">
    <source>
        <dbReference type="ARBA" id="ARBA00001933"/>
    </source>
</evidence>
<proteinExistence type="predicted"/>
<feature type="non-terminal residue" evidence="4">
    <location>
        <position position="262"/>
    </location>
</feature>
<dbReference type="PANTHER" id="PTHR43727:SF1">
    <property type="entry name" value="CARBOXYNORSPERMIDINE_CARBOXYSPERMIDINE DECARBOXYLASE"/>
    <property type="match status" value="1"/>
</dbReference>
<name>X0SFZ6_9ZZZZ</name>
<dbReference type="EMBL" id="BARS01009814">
    <property type="protein sequence ID" value="GAF79929.1"/>
    <property type="molecule type" value="Genomic_DNA"/>
</dbReference>
<feature type="domain" description="Orn/DAP/Arg decarboxylase 2 N-terminal" evidence="3">
    <location>
        <begin position="35"/>
        <end position="257"/>
    </location>
</feature>
<dbReference type="GO" id="GO:0008836">
    <property type="term" value="F:diaminopimelate decarboxylase activity"/>
    <property type="evidence" value="ECO:0007669"/>
    <property type="project" value="TreeGrafter"/>
</dbReference>
<gene>
    <name evidence="4" type="ORF">S01H1_18359</name>
</gene>
<sequence length="262" mass="28354">MLGDKRVETPAFIYDEGRILRTVKELACLGARAGCKALFTLKPLTIVDMMRLMVPHVDGFAASSLFEATLAREVIGDKGTVHITTPGFRPAEIGRIAELCDYIAFNSLSQFSRFKDEVAGRARCGLRINPQLSLVEDNRYNPCREHSKLGVPLDELMAATGGGAVLPDGITGLHFHTNADCETFEPLLATVRRIDAHLSGMLEKAQWVNLGGGYLFGQAAGSGPFEQATELLRSKYAVEVFVEPGTALVGEAGRIVATVIDM</sequence>
<dbReference type="GO" id="GO:0009089">
    <property type="term" value="P:lysine biosynthetic process via diaminopimelate"/>
    <property type="evidence" value="ECO:0007669"/>
    <property type="project" value="TreeGrafter"/>
</dbReference>
<dbReference type="InterPro" id="IPR022644">
    <property type="entry name" value="De-COase2_N"/>
</dbReference>
<dbReference type="SUPFAM" id="SSF51419">
    <property type="entry name" value="PLP-binding barrel"/>
    <property type="match status" value="1"/>
</dbReference>
<keyword evidence="2" id="KW-0663">Pyridoxal phosphate</keyword>
<organism evidence="4">
    <name type="scientific">marine sediment metagenome</name>
    <dbReference type="NCBI Taxonomy" id="412755"/>
    <lineage>
        <taxon>unclassified sequences</taxon>
        <taxon>metagenomes</taxon>
        <taxon>ecological metagenomes</taxon>
    </lineage>
</organism>
<comment type="cofactor">
    <cofactor evidence="1">
        <name>pyridoxal 5'-phosphate</name>
        <dbReference type="ChEBI" id="CHEBI:597326"/>
    </cofactor>
</comment>
<dbReference type="Gene3D" id="3.20.20.10">
    <property type="entry name" value="Alanine racemase"/>
    <property type="match status" value="1"/>
</dbReference>
<comment type="caution">
    <text evidence="4">The sequence shown here is derived from an EMBL/GenBank/DDBJ whole genome shotgun (WGS) entry which is preliminary data.</text>
</comment>
<dbReference type="PANTHER" id="PTHR43727">
    <property type="entry name" value="DIAMINOPIMELATE DECARBOXYLASE"/>
    <property type="match status" value="1"/>
</dbReference>
<dbReference type="AlphaFoldDB" id="X0SFZ6"/>